<reference evidence="11 12" key="1">
    <citation type="submission" date="2019-03" db="EMBL/GenBank/DDBJ databases">
        <title>Genome sequence of Thiobacillaceae bacterium LSR1, a sulfur-oxidizing bacterium isolated from freshwater sediment.</title>
        <authorList>
            <person name="Li S."/>
        </authorList>
    </citation>
    <scope>NUCLEOTIDE SEQUENCE [LARGE SCALE GENOMIC DNA]</scope>
    <source>
        <strain evidence="11 12">LSR1</strain>
    </source>
</reference>
<comment type="subunit">
    <text evidence="4 8">Monomer.</text>
</comment>
<comment type="pathway">
    <text evidence="2">Porphyrin-containing compound metabolism; protoporphyrin-IX biosynthesis; coproporphyrinogen-III from 5-aminolevulinate: step 2/4.</text>
</comment>
<dbReference type="EC" id="2.5.1.61" evidence="8"/>
<dbReference type="CDD" id="cd13646">
    <property type="entry name" value="PBP2_EcHMBS_like"/>
    <property type="match status" value="1"/>
</dbReference>
<evidence type="ECO:0000259" key="9">
    <source>
        <dbReference type="Pfam" id="PF01379"/>
    </source>
</evidence>
<evidence type="ECO:0000313" key="11">
    <source>
        <dbReference type="EMBL" id="TCJ11952.1"/>
    </source>
</evidence>
<evidence type="ECO:0000256" key="4">
    <source>
        <dbReference type="ARBA" id="ARBA00011245"/>
    </source>
</evidence>
<dbReference type="RefSeq" id="WP_131448394.1">
    <property type="nucleotide sequence ID" value="NZ_SJZB01000046.1"/>
</dbReference>
<feature type="domain" description="Porphobilinogen deaminase C-terminal" evidence="10">
    <location>
        <begin position="224"/>
        <end position="293"/>
    </location>
</feature>
<evidence type="ECO:0000256" key="2">
    <source>
        <dbReference type="ARBA" id="ARBA00004735"/>
    </source>
</evidence>
<organism evidence="11 12">
    <name type="scientific">Parasulfuritortus cantonensis</name>
    <dbReference type="NCBI Taxonomy" id="2528202"/>
    <lineage>
        <taxon>Bacteria</taxon>
        <taxon>Pseudomonadati</taxon>
        <taxon>Pseudomonadota</taxon>
        <taxon>Betaproteobacteria</taxon>
        <taxon>Nitrosomonadales</taxon>
        <taxon>Thiobacillaceae</taxon>
        <taxon>Parasulfuritortus</taxon>
    </lineage>
</organism>
<dbReference type="SUPFAM" id="SSF53850">
    <property type="entry name" value="Periplasmic binding protein-like II"/>
    <property type="match status" value="1"/>
</dbReference>
<dbReference type="PRINTS" id="PR00151">
    <property type="entry name" value="PORPHBDMNASE"/>
</dbReference>
<dbReference type="FunFam" id="3.40.190.10:FF:000005">
    <property type="entry name" value="Porphobilinogen deaminase"/>
    <property type="match status" value="1"/>
</dbReference>
<comment type="similarity">
    <text evidence="3 8">Belongs to the HMBS family.</text>
</comment>
<dbReference type="PIRSF" id="PIRSF001438">
    <property type="entry name" value="4pyrrol_synth_OHMeBilane_synth"/>
    <property type="match status" value="1"/>
</dbReference>
<dbReference type="AlphaFoldDB" id="A0A4R1B1P4"/>
<dbReference type="InterPro" id="IPR022418">
    <property type="entry name" value="Porphobilinogen_deaminase_C"/>
</dbReference>
<keyword evidence="6 8" id="KW-0627">Porphyrin biosynthesis</keyword>
<dbReference type="NCBIfam" id="TIGR00212">
    <property type="entry name" value="hemC"/>
    <property type="match status" value="1"/>
</dbReference>
<dbReference type="OrthoDB" id="9810298at2"/>
<comment type="caution">
    <text evidence="11">The sequence shown here is derived from an EMBL/GenBank/DDBJ whole genome shotgun (WGS) entry which is preliminary data.</text>
</comment>
<keyword evidence="5 8" id="KW-0808">Transferase</keyword>
<comment type="miscellaneous">
    <text evidence="8">The porphobilinogen subunits are added to the dipyrromethane group.</text>
</comment>
<evidence type="ECO:0000313" key="12">
    <source>
        <dbReference type="Proteomes" id="UP000295443"/>
    </source>
</evidence>
<evidence type="ECO:0000256" key="1">
    <source>
        <dbReference type="ARBA" id="ARBA00002869"/>
    </source>
</evidence>
<dbReference type="InterPro" id="IPR022417">
    <property type="entry name" value="Porphobilin_deaminase_N"/>
</dbReference>
<evidence type="ECO:0000259" key="10">
    <source>
        <dbReference type="Pfam" id="PF03900"/>
    </source>
</evidence>
<dbReference type="SUPFAM" id="SSF54782">
    <property type="entry name" value="Porphobilinogen deaminase (hydroxymethylbilane synthase), C-terminal domain"/>
    <property type="match status" value="1"/>
</dbReference>
<comment type="cofactor">
    <cofactor evidence="8">
        <name>dipyrromethane</name>
        <dbReference type="ChEBI" id="CHEBI:60342"/>
    </cofactor>
    <text evidence="8">Binds 1 dipyrromethane group covalently.</text>
</comment>
<evidence type="ECO:0000256" key="8">
    <source>
        <dbReference type="HAMAP-Rule" id="MF_00260"/>
    </source>
</evidence>
<evidence type="ECO:0000256" key="5">
    <source>
        <dbReference type="ARBA" id="ARBA00022679"/>
    </source>
</evidence>
<sequence>MHKLIIATRESQLALWQAHHIRDRLEALHPGLAVELLGMTTQGDQILDSPLSRIGGKGLFVKELEQAMFEGRAHLAVHSLKDVPMDLPEGFELVAIGKREDPRDAFVSNKYKSLAELPPGARVGTSSLRRQAQLRAKHRGLVVDTLRGNVNTRLRKLDEGQYDAIILAAAGLKRLGFAKRIAACLSPAESLPAVGQGALGIEIRAGQAEVAKLLAPLNDPITAACVGAERAMSRMLQGGCQAPIGGYCVEADGRLHLRGFVADLEGVRFYHAEAEADLADAEALGQRVAADLIGQGADTLLAELIQRH</sequence>
<dbReference type="GO" id="GO:0006782">
    <property type="term" value="P:protoporphyrinogen IX biosynthetic process"/>
    <property type="evidence" value="ECO:0007669"/>
    <property type="project" value="UniProtKB-UniRule"/>
</dbReference>
<dbReference type="PANTHER" id="PTHR11557:SF0">
    <property type="entry name" value="PORPHOBILINOGEN DEAMINASE"/>
    <property type="match status" value="1"/>
</dbReference>
<dbReference type="HAMAP" id="MF_00260">
    <property type="entry name" value="Porphobil_deam"/>
    <property type="match status" value="1"/>
</dbReference>
<comment type="function">
    <text evidence="1 8">Tetrapolymerization of the monopyrrole PBG into the hydroxymethylbilane pre-uroporphyrinogen in several discrete steps.</text>
</comment>
<dbReference type="GO" id="GO:0004418">
    <property type="term" value="F:hydroxymethylbilane synthase activity"/>
    <property type="evidence" value="ECO:0007669"/>
    <property type="project" value="UniProtKB-UniRule"/>
</dbReference>
<accession>A0A4R1B1P4</accession>
<dbReference type="EMBL" id="SJZB01000046">
    <property type="protein sequence ID" value="TCJ11952.1"/>
    <property type="molecule type" value="Genomic_DNA"/>
</dbReference>
<gene>
    <name evidence="8 11" type="primary">hemC</name>
    <name evidence="11" type="ORF">EZJ19_13380</name>
</gene>
<keyword evidence="12" id="KW-1185">Reference proteome</keyword>
<name>A0A4R1B1P4_9PROT</name>
<feature type="modified residue" description="S-(dipyrrolylmethanemethyl)cysteine" evidence="8">
    <location>
        <position position="240"/>
    </location>
</feature>
<dbReference type="UniPathway" id="UPA00251">
    <property type="reaction ID" value="UER00319"/>
</dbReference>
<dbReference type="Proteomes" id="UP000295443">
    <property type="component" value="Unassembled WGS sequence"/>
</dbReference>
<proteinExistence type="inferred from homology"/>
<dbReference type="PROSITE" id="PS00533">
    <property type="entry name" value="PORPHOBILINOGEN_DEAM"/>
    <property type="match status" value="1"/>
</dbReference>
<dbReference type="Pfam" id="PF01379">
    <property type="entry name" value="Porphobil_deam"/>
    <property type="match status" value="1"/>
</dbReference>
<dbReference type="Gene3D" id="3.30.160.40">
    <property type="entry name" value="Porphobilinogen deaminase, C-terminal domain"/>
    <property type="match status" value="1"/>
</dbReference>
<dbReference type="FunFam" id="3.40.190.10:FF:000004">
    <property type="entry name" value="Porphobilinogen deaminase"/>
    <property type="match status" value="1"/>
</dbReference>
<dbReference type="InterPro" id="IPR022419">
    <property type="entry name" value="Porphobilin_deaminase_cofac_BS"/>
</dbReference>
<protein>
    <recommendedName>
        <fullName evidence="8">Porphobilinogen deaminase</fullName>
        <shortName evidence="8">PBG</shortName>
        <ecNumber evidence="8">2.5.1.61</ecNumber>
    </recommendedName>
    <alternativeName>
        <fullName evidence="8">Hydroxymethylbilane synthase</fullName>
        <shortName evidence="8">HMBS</shortName>
    </alternativeName>
    <alternativeName>
        <fullName evidence="8">Pre-uroporphyrinogen synthase</fullName>
    </alternativeName>
</protein>
<dbReference type="InterPro" id="IPR036803">
    <property type="entry name" value="Porphobilinogen_deaminase_C_sf"/>
</dbReference>
<dbReference type="GO" id="GO:0005737">
    <property type="term" value="C:cytoplasm"/>
    <property type="evidence" value="ECO:0007669"/>
    <property type="project" value="UniProtKB-UniRule"/>
</dbReference>
<evidence type="ECO:0000256" key="7">
    <source>
        <dbReference type="ARBA" id="ARBA00048169"/>
    </source>
</evidence>
<dbReference type="Pfam" id="PF03900">
    <property type="entry name" value="Porphobil_deamC"/>
    <property type="match status" value="1"/>
</dbReference>
<dbReference type="PANTHER" id="PTHR11557">
    <property type="entry name" value="PORPHOBILINOGEN DEAMINASE"/>
    <property type="match status" value="1"/>
</dbReference>
<dbReference type="InterPro" id="IPR000860">
    <property type="entry name" value="HemC"/>
</dbReference>
<evidence type="ECO:0000256" key="6">
    <source>
        <dbReference type="ARBA" id="ARBA00023244"/>
    </source>
</evidence>
<dbReference type="Gene3D" id="3.40.190.10">
    <property type="entry name" value="Periplasmic binding protein-like II"/>
    <property type="match status" value="2"/>
</dbReference>
<evidence type="ECO:0000256" key="3">
    <source>
        <dbReference type="ARBA" id="ARBA00005638"/>
    </source>
</evidence>
<feature type="domain" description="Porphobilinogen deaminase N-terminal" evidence="9">
    <location>
        <begin position="4"/>
        <end position="211"/>
    </location>
</feature>
<comment type="catalytic activity">
    <reaction evidence="7 8">
        <text>4 porphobilinogen + H2O = hydroxymethylbilane + 4 NH4(+)</text>
        <dbReference type="Rhea" id="RHEA:13185"/>
        <dbReference type="ChEBI" id="CHEBI:15377"/>
        <dbReference type="ChEBI" id="CHEBI:28938"/>
        <dbReference type="ChEBI" id="CHEBI:57845"/>
        <dbReference type="ChEBI" id="CHEBI:58126"/>
        <dbReference type="EC" id="2.5.1.61"/>
    </reaction>
</comment>